<dbReference type="PROSITE" id="PS50158">
    <property type="entry name" value="ZF_CCHC"/>
    <property type="match status" value="1"/>
</dbReference>
<keyword evidence="1" id="KW-0862">Zinc</keyword>
<evidence type="ECO:0000259" key="3">
    <source>
        <dbReference type="PROSITE" id="PS50158"/>
    </source>
</evidence>
<feature type="domain" description="CCHC-type" evidence="3">
    <location>
        <begin position="746"/>
        <end position="760"/>
    </location>
</feature>
<keyword evidence="1" id="KW-0479">Metal-binding</keyword>
<feature type="non-terminal residue" evidence="4">
    <location>
        <position position="760"/>
    </location>
</feature>
<organism evidence="4 5">
    <name type="scientific">Ambispora gerdemannii</name>
    <dbReference type="NCBI Taxonomy" id="144530"/>
    <lineage>
        <taxon>Eukaryota</taxon>
        <taxon>Fungi</taxon>
        <taxon>Fungi incertae sedis</taxon>
        <taxon>Mucoromycota</taxon>
        <taxon>Glomeromycotina</taxon>
        <taxon>Glomeromycetes</taxon>
        <taxon>Archaeosporales</taxon>
        <taxon>Ambisporaceae</taxon>
        <taxon>Ambispora</taxon>
    </lineage>
</organism>
<evidence type="ECO:0000313" key="5">
    <source>
        <dbReference type="Proteomes" id="UP000789831"/>
    </source>
</evidence>
<dbReference type="Pfam" id="PF10551">
    <property type="entry name" value="MULE"/>
    <property type="match status" value="1"/>
</dbReference>
<dbReference type="GO" id="GO:0003676">
    <property type="term" value="F:nucleic acid binding"/>
    <property type="evidence" value="ECO:0007669"/>
    <property type="project" value="InterPro"/>
</dbReference>
<keyword evidence="5" id="KW-1185">Reference proteome</keyword>
<protein>
    <submittedName>
        <fullName evidence="4">2359_t:CDS:1</fullName>
    </submittedName>
</protein>
<dbReference type="InterPro" id="IPR001878">
    <property type="entry name" value="Znf_CCHC"/>
</dbReference>
<evidence type="ECO:0000256" key="1">
    <source>
        <dbReference type="PROSITE-ProRule" id="PRU00047"/>
    </source>
</evidence>
<keyword evidence="1" id="KW-0863">Zinc-finger</keyword>
<dbReference type="AlphaFoldDB" id="A0A9N9H8W6"/>
<dbReference type="OrthoDB" id="2418216at2759"/>
<sequence>LEEVEQSRSIDTGKALLISNNGKLKLPWWTLPSVEIELITLDVGRTFSTWDSCELFLKEWAKKQGFRIVKDRVYREEGVIRRRTFICVHSRSYDSNSNKDTSSKRTRCPFLVNTSCPKVKNPETLVFINKVVDKHNHALNKAIIEFEESRKFTSEMMENIKFMTVSCKFGTTAQRKFLESKFPSHPIHSKDLYAAINKFRPTQKSLSNDAAQISNWLDQQKELDSRWFVVRGWDDDNALTHLLWMTPEQIENWIQYSDCVLNDITHKTNRYGMALSLFVGFNNDRRNILLAQGLLADESLESHIWMFSQIIKATGVHPGVILTDADPAVDSAIHQIFIFTYPIHCAYHITQNLHKNLRKVLGEEYQKFLDEFYLCRNSFVEDCFQQRFDKLIQDYPNARNYLEFLYKSKTSWAHCFTGFRFTGGMIATSRVESVNACLKRLLYNSNVSLCDLMGEIHKLLDLQDKENEYKFWQLSIPTIRNQNKVNFLFTKIDQCLQRYLTASLLKMHRDEMNQSLYYIAVPITQEDAESMDEDQTIFANDTFVDTPQATLKRIIKFVGSLNIKEIWAVMLATRNAYFHIRLIPTRWYNESRNGSEEPFLLADKYMQDDQTITHDSNGTVAYLCLFDQDCKDFREESLTVLEQKAVYGKLHSIYKKALHKALQNHSKSQQLIGLLQEFAEEDINEQSDSNKSLQANDISDGENDNSAIPQLRNPKKHRGKGRPLGTKRFKSSHESYEPKIKHQRQCKKCGNVGHYQKNCK</sequence>
<dbReference type="InterPro" id="IPR018289">
    <property type="entry name" value="MULE_transposase_dom"/>
</dbReference>
<dbReference type="Proteomes" id="UP000789831">
    <property type="component" value="Unassembled WGS sequence"/>
</dbReference>
<gene>
    <name evidence="4" type="ORF">AGERDE_LOCUS12123</name>
</gene>
<dbReference type="PANTHER" id="PTHR47718">
    <property type="entry name" value="OS01G0519700 PROTEIN"/>
    <property type="match status" value="1"/>
</dbReference>
<accession>A0A9N9H8W6</accession>
<feature type="compositionally biased region" description="Basic residues" evidence="2">
    <location>
        <begin position="713"/>
        <end position="730"/>
    </location>
</feature>
<dbReference type="EMBL" id="CAJVPL010007132">
    <property type="protein sequence ID" value="CAG8667944.1"/>
    <property type="molecule type" value="Genomic_DNA"/>
</dbReference>
<reference evidence="4" key="1">
    <citation type="submission" date="2021-06" db="EMBL/GenBank/DDBJ databases">
        <authorList>
            <person name="Kallberg Y."/>
            <person name="Tangrot J."/>
            <person name="Rosling A."/>
        </authorList>
    </citation>
    <scope>NUCLEOTIDE SEQUENCE</scope>
    <source>
        <strain evidence="4">MT106</strain>
    </source>
</reference>
<feature type="compositionally biased region" description="Basic and acidic residues" evidence="2">
    <location>
        <begin position="731"/>
        <end position="740"/>
    </location>
</feature>
<evidence type="ECO:0000256" key="2">
    <source>
        <dbReference type="SAM" id="MobiDB-lite"/>
    </source>
</evidence>
<feature type="non-terminal residue" evidence="4">
    <location>
        <position position="1"/>
    </location>
</feature>
<dbReference type="PANTHER" id="PTHR47718:SF6">
    <property type="entry name" value="PROTEIN FAR1-RELATED SEQUENCE"/>
    <property type="match status" value="1"/>
</dbReference>
<dbReference type="GO" id="GO:0008270">
    <property type="term" value="F:zinc ion binding"/>
    <property type="evidence" value="ECO:0007669"/>
    <property type="project" value="UniProtKB-KW"/>
</dbReference>
<feature type="region of interest" description="Disordered" evidence="2">
    <location>
        <begin position="685"/>
        <end position="747"/>
    </location>
</feature>
<feature type="compositionally biased region" description="Polar residues" evidence="2">
    <location>
        <begin position="686"/>
        <end position="697"/>
    </location>
</feature>
<proteinExistence type="predicted"/>
<evidence type="ECO:0000313" key="4">
    <source>
        <dbReference type="EMBL" id="CAG8667944.1"/>
    </source>
</evidence>
<name>A0A9N9H8W6_9GLOM</name>
<comment type="caution">
    <text evidence="4">The sequence shown here is derived from an EMBL/GenBank/DDBJ whole genome shotgun (WGS) entry which is preliminary data.</text>
</comment>